<dbReference type="Pfam" id="PF08447">
    <property type="entry name" value="PAS_3"/>
    <property type="match status" value="1"/>
</dbReference>
<feature type="domain" description="PAS" evidence="2">
    <location>
        <begin position="209"/>
        <end position="281"/>
    </location>
</feature>
<feature type="transmembrane region" description="Helical" evidence="1">
    <location>
        <begin position="21"/>
        <end position="42"/>
    </location>
</feature>
<evidence type="ECO:0000313" key="7">
    <source>
        <dbReference type="Proteomes" id="UP001501169"/>
    </source>
</evidence>
<dbReference type="PROSITE" id="PS50112">
    <property type="entry name" value="PAS"/>
    <property type="match status" value="2"/>
</dbReference>
<evidence type="ECO:0000259" key="3">
    <source>
        <dbReference type="PROSITE" id="PS50113"/>
    </source>
</evidence>
<dbReference type="PROSITE" id="PS50883">
    <property type="entry name" value="EAL"/>
    <property type="match status" value="1"/>
</dbReference>
<dbReference type="InterPro" id="IPR035919">
    <property type="entry name" value="EAL_sf"/>
</dbReference>
<dbReference type="SMART" id="SM00267">
    <property type="entry name" value="GGDEF"/>
    <property type="match status" value="1"/>
</dbReference>
<dbReference type="RefSeq" id="WP_226768296.1">
    <property type="nucleotide sequence ID" value="NZ_BAAAEO010000008.1"/>
</dbReference>
<accession>A0ABN1EGX8</accession>
<dbReference type="PROSITE" id="PS50887">
    <property type="entry name" value="GGDEF"/>
    <property type="match status" value="1"/>
</dbReference>
<dbReference type="InterPro" id="IPR001633">
    <property type="entry name" value="EAL_dom"/>
</dbReference>
<dbReference type="NCBIfam" id="TIGR00229">
    <property type="entry name" value="sensory_box"/>
    <property type="match status" value="2"/>
</dbReference>
<keyword evidence="1" id="KW-0812">Transmembrane</keyword>
<dbReference type="CDD" id="cd00130">
    <property type="entry name" value="PAS"/>
    <property type="match status" value="2"/>
</dbReference>
<dbReference type="SUPFAM" id="SSF141868">
    <property type="entry name" value="EAL domain-like"/>
    <property type="match status" value="1"/>
</dbReference>
<evidence type="ECO:0000256" key="1">
    <source>
        <dbReference type="SAM" id="Phobius"/>
    </source>
</evidence>
<dbReference type="Gene3D" id="3.30.450.20">
    <property type="entry name" value="PAS domain"/>
    <property type="match status" value="2"/>
</dbReference>
<dbReference type="Gene3D" id="3.20.20.450">
    <property type="entry name" value="EAL domain"/>
    <property type="match status" value="1"/>
</dbReference>
<dbReference type="InterPro" id="IPR000700">
    <property type="entry name" value="PAS-assoc_C"/>
</dbReference>
<dbReference type="CDD" id="cd01949">
    <property type="entry name" value="GGDEF"/>
    <property type="match status" value="1"/>
</dbReference>
<dbReference type="PANTHER" id="PTHR44757:SF2">
    <property type="entry name" value="BIOFILM ARCHITECTURE MAINTENANCE PROTEIN MBAA"/>
    <property type="match status" value="1"/>
</dbReference>
<dbReference type="SMART" id="SM00091">
    <property type="entry name" value="PAS"/>
    <property type="match status" value="2"/>
</dbReference>
<feature type="domain" description="GGDEF" evidence="5">
    <location>
        <begin position="368"/>
        <end position="502"/>
    </location>
</feature>
<gene>
    <name evidence="6" type="ORF">GCM10009098_37730</name>
</gene>
<dbReference type="Gene3D" id="3.30.70.270">
    <property type="match status" value="1"/>
</dbReference>
<dbReference type="InterPro" id="IPR013655">
    <property type="entry name" value="PAS_fold_3"/>
</dbReference>
<dbReference type="InterPro" id="IPR000014">
    <property type="entry name" value="PAS"/>
</dbReference>
<feature type="domain" description="PAC" evidence="3">
    <location>
        <begin position="158"/>
        <end position="208"/>
    </location>
</feature>
<proteinExistence type="predicted"/>
<dbReference type="InterPro" id="IPR000160">
    <property type="entry name" value="GGDEF_dom"/>
</dbReference>
<dbReference type="PANTHER" id="PTHR44757">
    <property type="entry name" value="DIGUANYLATE CYCLASE DGCP"/>
    <property type="match status" value="1"/>
</dbReference>
<protein>
    <submittedName>
        <fullName evidence="6">Uncharacterized protein</fullName>
    </submittedName>
</protein>
<dbReference type="Pfam" id="PF00990">
    <property type="entry name" value="GGDEF"/>
    <property type="match status" value="1"/>
</dbReference>
<dbReference type="SMART" id="SM00086">
    <property type="entry name" value="PAC"/>
    <property type="match status" value="2"/>
</dbReference>
<dbReference type="SUPFAM" id="SSF55785">
    <property type="entry name" value="PYP-like sensor domain (PAS domain)"/>
    <property type="match status" value="2"/>
</dbReference>
<dbReference type="InterPro" id="IPR035965">
    <property type="entry name" value="PAS-like_dom_sf"/>
</dbReference>
<evidence type="ECO:0000259" key="4">
    <source>
        <dbReference type="PROSITE" id="PS50883"/>
    </source>
</evidence>
<feature type="domain" description="EAL" evidence="4">
    <location>
        <begin position="511"/>
        <end position="763"/>
    </location>
</feature>
<dbReference type="NCBIfam" id="TIGR00254">
    <property type="entry name" value="GGDEF"/>
    <property type="match status" value="1"/>
</dbReference>
<feature type="domain" description="PAS" evidence="2">
    <location>
        <begin position="84"/>
        <end position="154"/>
    </location>
</feature>
<organism evidence="6 7">
    <name type="scientific">Rheinheimera aquimaris</name>
    <dbReference type="NCBI Taxonomy" id="412437"/>
    <lineage>
        <taxon>Bacteria</taxon>
        <taxon>Pseudomonadati</taxon>
        <taxon>Pseudomonadota</taxon>
        <taxon>Gammaproteobacteria</taxon>
        <taxon>Chromatiales</taxon>
        <taxon>Chromatiaceae</taxon>
        <taxon>Rheinheimera</taxon>
    </lineage>
</organism>
<keyword evidence="1" id="KW-1133">Transmembrane helix</keyword>
<feature type="transmembrane region" description="Helical" evidence="1">
    <location>
        <begin position="54"/>
        <end position="71"/>
    </location>
</feature>
<dbReference type="Pfam" id="PF00563">
    <property type="entry name" value="EAL"/>
    <property type="match status" value="1"/>
</dbReference>
<dbReference type="Pfam" id="PF13426">
    <property type="entry name" value="PAS_9"/>
    <property type="match status" value="1"/>
</dbReference>
<dbReference type="SUPFAM" id="SSF55073">
    <property type="entry name" value="Nucleotide cyclase"/>
    <property type="match status" value="1"/>
</dbReference>
<evidence type="ECO:0000259" key="5">
    <source>
        <dbReference type="PROSITE" id="PS50887"/>
    </source>
</evidence>
<dbReference type="PROSITE" id="PS50113">
    <property type="entry name" value="PAC"/>
    <property type="match status" value="1"/>
</dbReference>
<evidence type="ECO:0000313" key="6">
    <source>
        <dbReference type="EMBL" id="GAA0566030.1"/>
    </source>
</evidence>
<comment type="caution">
    <text evidence="6">The sequence shown here is derived from an EMBL/GenBank/DDBJ whole genome shotgun (WGS) entry which is preliminary data.</text>
</comment>
<dbReference type="SMART" id="SM00052">
    <property type="entry name" value="EAL"/>
    <property type="match status" value="1"/>
</dbReference>
<dbReference type="CDD" id="cd01948">
    <property type="entry name" value="EAL"/>
    <property type="match status" value="1"/>
</dbReference>
<evidence type="ECO:0000259" key="2">
    <source>
        <dbReference type="PROSITE" id="PS50112"/>
    </source>
</evidence>
<sequence>MTPVWKPRLQFLLQHPWFGALVYFLFGLLWITCSDKILAWLVTDSSLLTQYQSYKGYFYVSLTALLAWFLLKQKQHIARSLNQSEQAFIDTFSHAAAGIAHVSMDGRFLRVNQVLCRMLGYTEAELIRMNFQQLTFPADLDTDIAMVRQLKNGQIDNYELEKRYICKDGKVLWAHLSVAMIRTPAFSYFISVIHNINEQKQVQQQLAQSELRFRTLLDNTPQIAVQGYYADGSTFYWNKASELIYGYSREEAIGKNLLELIIPAPMKPLVAEAMTQMAQTGTSIPSEELVLQRKDGSMVSVFSGHAVVKLPEMEPQIFCIDVDLTEHKKQAAALAFLSDFDAVTQLPNRQHFARCVDKAIARAQQQEQQCAVLLMDLDNFKDINDSFGHSAGDQLLMQVSQRLQQGCDSQHVLARLGGDEFGVLLPVVQSDAEAATLARLLMKQLQQPCMLNNGAEVNTAVSVGISLYPDHATNSEDLLRAADAAMYKVKGEGRNHIALYTDALTAQAKQRVVLEARLRQAIKNNILQCYYQPQIDIVSDKVVGAEVLLRWHDDELGVITPSVFIPLAEGCGLIHDLGAWVLRQSLRQLKHWLDQGMTPFSLAVNVSAQQFSKDQLLEELKLALAETAVPPELLELEVTESVLMTDEERVIATMHQIKALGVRLAIDDFGTGYSSLSYLTRLPLDVLKIDRRFIEHIPQAKDDKQIATAIIALAHTMNFKVLAEGVETAEQLAFLRQQGCDFYQGYYFSKAIPASEFAALIQR</sequence>
<dbReference type="EMBL" id="BAAAEO010000008">
    <property type="protein sequence ID" value="GAA0566030.1"/>
    <property type="molecule type" value="Genomic_DNA"/>
</dbReference>
<reference evidence="6 7" key="1">
    <citation type="journal article" date="2019" name="Int. J. Syst. Evol. Microbiol.">
        <title>The Global Catalogue of Microorganisms (GCM) 10K type strain sequencing project: providing services to taxonomists for standard genome sequencing and annotation.</title>
        <authorList>
            <consortium name="The Broad Institute Genomics Platform"/>
            <consortium name="The Broad Institute Genome Sequencing Center for Infectious Disease"/>
            <person name="Wu L."/>
            <person name="Ma J."/>
        </authorList>
    </citation>
    <scope>NUCLEOTIDE SEQUENCE [LARGE SCALE GENOMIC DNA]</scope>
    <source>
        <strain evidence="6 7">JCM 14331</strain>
    </source>
</reference>
<dbReference type="InterPro" id="IPR043128">
    <property type="entry name" value="Rev_trsase/Diguanyl_cyclase"/>
</dbReference>
<keyword evidence="7" id="KW-1185">Reference proteome</keyword>
<dbReference type="InterPro" id="IPR029787">
    <property type="entry name" value="Nucleotide_cyclase"/>
</dbReference>
<dbReference type="Proteomes" id="UP001501169">
    <property type="component" value="Unassembled WGS sequence"/>
</dbReference>
<dbReference type="InterPro" id="IPR052155">
    <property type="entry name" value="Biofilm_reg_signaling"/>
</dbReference>
<name>A0ABN1EGX8_9GAMM</name>
<dbReference type="InterPro" id="IPR001610">
    <property type="entry name" value="PAC"/>
</dbReference>
<keyword evidence="1" id="KW-0472">Membrane</keyword>